<evidence type="ECO:0000256" key="4">
    <source>
        <dbReference type="ARBA" id="ARBA00022827"/>
    </source>
</evidence>
<dbReference type="GO" id="GO:0043420">
    <property type="term" value="P:anthranilate metabolic process"/>
    <property type="evidence" value="ECO:0007669"/>
    <property type="project" value="UniProtKB-UniRule"/>
</dbReference>
<comment type="subcellular location">
    <subcellularLocation>
        <location evidence="10">Mitochondrion</location>
    </subcellularLocation>
    <subcellularLocation>
        <location evidence="10">Membrane</location>
        <topology evidence="10">Multi-pass membrane protein</topology>
    </subcellularLocation>
</comment>
<evidence type="ECO:0000256" key="10">
    <source>
        <dbReference type="HAMAP-Rule" id="MF_03018"/>
    </source>
</evidence>
<comment type="function">
    <text evidence="10">Catalyzes the hydroxylation of L-kynurenine (L-Kyn) to form 3-hydroxy-L-kynurenine (L-3OHKyn). Required for synthesis of quinolinic acid.</text>
</comment>
<evidence type="ECO:0000313" key="14">
    <source>
        <dbReference type="Proteomes" id="UP001627154"/>
    </source>
</evidence>
<dbReference type="AlphaFoldDB" id="A0ABD2XKY8"/>
<gene>
    <name evidence="13" type="ORF">TKK_001379</name>
</gene>
<reference evidence="13 14" key="1">
    <citation type="journal article" date="2024" name="bioRxiv">
        <title>A reference genome for Trichogramma kaykai: A tiny desert-dwelling parasitoid wasp with competing sex-ratio distorters.</title>
        <authorList>
            <person name="Culotta J."/>
            <person name="Lindsey A.R."/>
        </authorList>
    </citation>
    <scope>NUCLEOTIDE SEQUENCE [LARGE SCALE GENOMIC DNA]</scope>
    <source>
        <strain evidence="13 14">KSX58</strain>
    </source>
</reference>
<dbReference type="GO" id="GO:0050660">
    <property type="term" value="F:flavin adenine dinucleotide binding"/>
    <property type="evidence" value="ECO:0007669"/>
    <property type="project" value="UniProtKB-UniRule"/>
</dbReference>
<comment type="cofactor">
    <cofactor evidence="1 10">
        <name>FAD</name>
        <dbReference type="ChEBI" id="CHEBI:57692"/>
    </cofactor>
</comment>
<keyword evidence="8 10" id="KW-0496">Mitochondrion</keyword>
<comment type="catalytic activity">
    <reaction evidence="9 10">
        <text>L-kynurenine + NADPH + O2 + H(+) = 3-hydroxy-L-kynurenine + NADP(+) + H2O</text>
        <dbReference type="Rhea" id="RHEA:20545"/>
        <dbReference type="ChEBI" id="CHEBI:15377"/>
        <dbReference type="ChEBI" id="CHEBI:15378"/>
        <dbReference type="ChEBI" id="CHEBI:15379"/>
        <dbReference type="ChEBI" id="CHEBI:57783"/>
        <dbReference type="ChEBI" id="CHEBI:57959"/>
        <dbReference type="ChEBI" id="CHEBI:58125"/>
        <dbReference type="ChEBI" id="CHEBI:58349"/>
        <dbReference type="EC" id="1.14.13.9"/>
    </reaction>
</comment>
<dbReference type="InterPro" id="IPR036188">
    <property type="entry name" value="FAD/NAD-bd_sf"/>
</dbReference>
<sequence length="447" mass="50942">MRDGQNSDVVVVGGGLVGALVTCVLAKKGHHVRLYEYRSDMRVEVSRGVSIDLALSARGREALRQIDLEDAVVNHHGIAMKGRLLHSKDKGLKEILYDSVHKNCIYSVNRSHLNRLLLDAAEKYPNVNLFFNHKLMDIDLEEGHLQFVDVKSGETINTNAEFIIGADGAYSYIRRTMAKRPRFNCNQTYIDHGYVEVSFPVGPDNSFIMSKDHLHIWPRGEFMMIALPNEDGTFTGNVFAPFATFEALDTPEKLISFYKDQFPDALDLIGEKKLVSEFFQTSPKTLISIKCNPYNVGSRTLIIGDAAHAMVPFYAQGMNAGFEDVLVLSELLDFHNNSLSKAILNFTKVRCDDAHAICDLAMYNYLEMRDLVTKKSFLIRKHLDTILHWLFPNEWIPLYSTVTFSRMKYRDCIYNKDWQDRVLKKILICVGVTIFAYIITFMIATRN</sequence>
<evidence type="ECO:0000256" key="3">
    <source>
        <dbReference type="ARBA" id="ARBA00022642"/>
    </source>
</evidence>
<keyword evidence="7 10" id="KW-0503">Monooxygenase</keyword>
<evidence type="ECO:0000256" key="1">
    <source>
        <dbReference type="ARBA" id="ARBA00001974"/>
    </source>
</evidence>
<dbReference type="EMBL" id="JBJJXI010000019">
    <property type="protein sequence ID" value="KAL3405967.1"/>
    <property type="molecule type" value="Genomic_DNA"/>
</dbReference>
<evidence type="ECO:0000256" key="2">
    <source>
        <dbReference type="ARBA" id="ARBA00022630"/>
    </source>
</evidence>
<organism evidence="13 14">
    <name type="scientific">Trichogramma kaykai</name>
    <dbReference type="NCBI Taxonomy" id="54128"/>
    <lineage>
        <taxon>Eukaryota</taxon>
        <taxon>Metazoa</taxon>
        <taxon>Ecdysozoa</taxon>
        <taxon>Arthropoda</taxon>
        <taxon>Hexapoda</taxon>
        <taxon>Insecta</taxon>
        <taxon>Pterygota</taxon>
        <taxon>Neoptera</taxon>
        <taxon>Endopterygota</taxon>
        <taxon>Hymenoptera</taxon>
        <taxon>Apocrita</taxon>
        <taxon>Proctotrupomorpha</taxon>
        <taxon>Chalcidoidea</taxon>
        <taxon>Trichogrammatidae</taxon>
        <taxon>Trichogramma</taxon>
    </lineage>
</organism>
<comment type="similarity">
    <text evidence="10">Belongs to the aromatic-ring hydroxylase family. KMO subfamily.</text>
</comment>
<dbReference type="FunFam" id="3.50.50.60:FF:000129">
    <property type="entry name" value="Kynurenine 3-monooxygenase"/>
    <property type="match status" value="1"/>
</dbReference>
<keyword evidence="14" id="KW-1185">Reference proteome</keyword>
<evidence type="ECO:0000256" key="9">
    <source>
        <dbReference type="ARBA" id="ARBA00047818"/>
    </source>
</evidence>
<dbReference type="PRINTS" id="PR00420">
    <property type="entry name" value="RNGMNOXGNASE"/>
</dbReference>
<comment type="pathway">
    <text evidence="10">Cofactor biosynthesis; NAD(+) biosynthesis; quinolinate from L-kynurenine: step 1/3.</text>
</comment>
<dbReference type="Pfam" id="PF01494">
    <property type="entry name" value="FAD_binding_3"/>
    <property type="match status" value="1"/>
</dbReference>
<evidence type="ECO:0000256" key="5">
    <source>
        <dbReference type="ARBA" id="ARBA00022857"/>
    </source>
</evidence>
<keyword evidence="11" id="KW-0812">Transmembrane</keyword>
<evidence type="ECO:0000256" key="7">
    <source>
        <dbReference type="ARBA" id="ARBA00023033"/>
    </source>
</evidence>
<name>A0ABD2XKY8_9HYME</name>
<dbReference type="PANTHER" id="PTHR46028">
    <property type="entry name" value="KYNURENINE 3-MONOOXYGENASE"/>
    <property type="match status" value="1"/>
</dbReference>
<evidence type="ECO:0000313" key="13">
    <source>
        <dbReference type="EMBL" id="KAL3405967.1"/>
    </source>
</evidence>
<keyword evidence="5 10" id="KW-0521">NADP</keyword>
<feature type="transmembrane region" description="Helical" evidence="11">
    <location>
        <begin position="6"/>
        <end position="26"/>
    </location>
</feature>
<accession>A0ABD2XKY8</accession>
<feature type="domain" description="FAD-binding" evidence="12">
    <location>
        <begin position="7"/>
        <end position="332"/>
    </location>
</feature>
<dbReference type="Gene3D" id="3.50.50.60">
    <property type="entry name" value="FAD/NAD(P)-binding domain"/>
    <property type="match status" value="1"/>
</dbReference>
<dbReference type="GO" id="GO:0006569">
    <property type="term" value="P:L-tryptophan catabolic process"/>
    <property type="evidence" value="ECO:0007669"/>
    <property type="project" value="UniProtKB-UniRule"/>
</dbReference>
<dbReference type="GO" id="GO:0019805">
    <property type="term" value="P:quinolinate biosynthetic process"/>
    <property type="evidence" value="ECO:0007669"/>
    <property type="project" value="UniProtKB-UniRule"/>
</dbReference>
<dbReference type="GO" id="GO:0004502">
    <property type="term" value="F:kynurenine 3-monooxygenase activity"/>
    <property type="evidence" value="ECO:0007669"/>
    <property type="project" value="UniProtKB-UniRule"/>
</dbReference>
<keyword evidence="3 10" id="KW-0662">Pyridine nucleotide biosynthesis</keyword>
<evidence type="ECO:0000259" key="12">
    <source>
        <dbReference type="Pfam" id="PF01494"/>
    </source>
</evidence>
<keyword evidence="11" id="KW-1133">Transmembrane helix</keyword>
<dbReference type="InterPro" id="IPR002938">
    <property type="entry name" value="FAD-bd"/>
</dbReference>
<keyword evidence="10 11" id="KW-0472">Membrane</keyword>
<evidence type="ECO:0000256" key="11">
    <source>
        <dbReference type="SAM" id="Phobius"/>
    </source>
</evidence>
<dbReference type="PANTHER" id="PTHR46028:SF2">
    <property type="entry name" value="KYNURENINE 3-MONOOXYGENASE"/>
    <property type="match status" value="1"/>
</dbReference>
<keyword evidence="6 10" id="KW-0560">Oxidoreductase</keyword>
<dbReference type="HAMAP" id="MF_01971">
    <property type="entry name" value="Kynurenine_monooxygenase"/>
    <property type="match status" value="1"/>
</dbReference>
<keyword evidence="4 10" id="KW-0274">FAD</keyword>
<evidence type="ECO:0000256" key="8">
    <source>
        <dbReference type="ARBA" id="ARBA00023128"/>
    </source>
</evidence>
<feature type="transmembrane region" description="Helical" evidence="11">
    <location>
        <begin position="426"/>
        <end position="444"/>
    </location>
</feature>
<dbReference type="InterPro" id="IPR027545">
    <property type="entry name" value="Kynurenine_monooxygenase"/>
</dbReference>
<comment type="caution">
    <text evidence="13">The sequence shown here is derived from an EMBL/GenBank/DDBJ whole genome shotgun (WGS) entry which is preliminary data.</text>
</comment>
<proteinExistence type="inferred from homology"/>
<dbReference type="SUPFAM" id="SSF51905">
    <property type="entry name" value="FAD/NAD(P)-binding domain"/>
    <property type="match status" value="1"/>
</dbReference>
<keyword evidence="2 10" id="KW-0285">Flavoprotein</keyword>
<protein>
    <recommendedName>
        <fullName evidence="10">Kynurenine 3-monooxygenase</fullName>
        <ecNumber evidence="10">1.14.13.9</ecNumber>
    </recommendedName>
    <alternativeName>
        <fullName evidence="10">Kynurenine 3-hydroxylase</fullName>
    </alternativeName>
</protein>
<evidence type="ECO:0000256" key="6">
    <source>
        <dbReference type="ARBA" id="ARBA00023002"/>
    </source>
</evidence>
<dbReference type="GO" id="GO:0034354">
    <property type="term" value="P:'de novo' NAD+ biosynthetic process from L-tryptophan"/>
    <property type="evidence" value="ECO:0007669"/>
    <property type="project" value="UniProtKB-UniRule"/>
</dbReference>
<dbReference type="Proteomes" id="UP001627154">
    <property type="component" value="Unassembled WGS sequence"/>
</dbReference>
<dbReference type="EC" id="1.14.13.9" evidence="10"/>
<dbReference type="GO" id="GO:0031966">
    <property type="term" value="C:mitochondrial membrane"/>
    <property type="evidence" value="ECO:0007669"/>
    <property type="project" value="UniProtKB-UniRule"/>
</dbReference>